<feature type="region of interest" description="Disordered" evidence="1">
    <location>
        <begin position="18"/>
        <end position="38"/>
    </location>
</feature>
<organism evidence="3 4">
    <name type="scientific">Pleodorina starrii</name>
    <dbReference type="NCBI Taxonomy" id="330485"/>
    <lineage>
        <taxon>Eukaryota</taxon>
        <taxon>Viridiplantae</taxon>
        <taxon>Chlorophyta</taxon>
        <taxon>core chlorophytes</taxon>
        <taxon>Chlorophyceae</taxon>
        <taxon>CS clade</taxon>
        <taxon>Chlamydomonadales</taxon>
        <taxon>Volvocaceae</taxon>
        <taxon>Pleodorina</taxon>
    </lineage>
</organism>
<dbReference type="GO" id="GO:0004175">
    <property type="term" value="F:endopeptidase activity"/>
    <property type="evidence" value="ECO:0007669"/>
    <property type="project" value="UniProtKB-ARBA"/>
</dbReference>
<proteinExistence type="predicted"/>
<gene>
    <name evidence="3" type="primary">PLEST006470</name>
    <name evidence="3" type="ORF">PLESTB_000776800</name>
</gene>
<evidence type="ECO:0000313" key="4">
    <source>
        <dbReference type="Proteomes" id="UP001165080"/>
    </source>
</evidence>
<reference evidence="3 4" key="1">
    <citation type="journal article" date="2023" name="Commun. Biol.">
        <title>Reorganization of the ancestral sex-determining regions during the evolution of trioecy in Pleodorina starrii.</title>
        <authorList>
            <person name="Takahashi K."/>
            <person name="Suzuki S."/>
            <person name="Kawai-Toyooka H."/>
            <person name="Yamamoto K."/>
            <person name="Hamaji T."/>
            <person name="Ootsuki R."/>
            <person name="Yamaguchi H."/>
            <person name="Kawachi M."/>
            <person name="Higashiyama T."/>
            <person name="Nozaki H."/>
        </authorList>
    </citation>
    <scope>NUCLEOTIDE SEQUENCE [LARGE SCALE GENOMIC DNA]</scope>
    <source>
        <strain evidence="3 4">NIES-4479</strain>
    </source>
</reference>
<dbReference type="EMBL" id="BRXU01000008">
    <property type="protein sequence ID" value="GLC53691.1"/>
    <property type="molecule type" value="Genomic_DNA"/>
</dbReference>
<protein>
    <recommendedName>
        <fullName evidence="2">CAAX prenyl protease 2/Lysostaphin resistance protein A-like domain-containing protein</fullName>
    </recommendedName>
</protein>
<feature type="region of interest" description="Disordered" evidence="1">
    <location>
        <begin position="163"/>
        <end position="192"/>
    </location>
</feature>
<sequence length="265" mass="25916">MLHQAAGTCLLVVSELSEDSRRRQQAPPSSPALSSQDGPLATRLRDLLPALGFRPTPAALAWGAATAAAAAAAVAACNAALAAALSADPTAEGNTQALRAVLQAASAAEGSGGGGGAAAAAASAAAVWTLACLVLSECLLAPLAEEVLFRGVLLRSLLGTPGTPSPSPLRNSLYTPEGPDPDGGDAASRSSRAGAAGWLGPLLGQAAVFATYHLNAAEWPAQFALGLALGGGYLLSGGNLAASLVAHGLYNGAAVLLLLVVGGDS</sequence>
<dbReference type="PANTHER" id="PTHR43592:SF24">
    <property type="entry name" value="CAAX AMINO TERMINAL PROTEASE FAMILY PROTEIN"/>
    <property type="match status" value="1"/>
</dbReference>
<dbReference type="Proteomes" id="UP001165080">
    <property type="component" value="Unassembled WGS sequence"/>
</dbReference>
<dbReference type="AlphaFoldDB" id="A0A9W6BLP0"/>
<name>A0A9W6BLP0_9CHLO</name>
<evidence type="ECO:0000313" key="3">
    <source>
        <dbReference type="EMBL" id="GLC53691.1"/>
    </source>
</evidence>
<keyword evidence="4" id="KW-1185">Reference proteome</keyword>
<evidence type="ECO:0000259" key="2">
    <source>
        <dbReference type="Pfam" id="PF02517"/>
    </source>
</evidence>
<dbReference type="InterPro" id="IPR003675">
    <property type="entry name" value="Rce1/LyrA-like_dom"/>
</dbReference>
<dbReference type="GO" id="GO:0080120">
    <property type="term" value="P:CAAX-box protein maturation"/>
    <property type="evidence" value="ECO:0007669"/>
    <property type="project" value="UniProtKB-ARBA"/>
</dbReference>
<evidence type="ECO:0000256" key="1">
    <source>
        <dbReference type="SAM" id="MobiDB-lite"/>
    </source>
</evidence>
<feature type="domain" description="CAAX prenyl protease 2/Lysostaphin resistance protein A-like" evidence="2">
    <location>
        <begin position="129"/>
        <end position="252"/>
    </location>
</feature>
<comment type="caution">
    <text evidence="3">The sequence shown here is derived from an EMBL/GenBank/DDBJ whole genome shotgun (WGS) entry which is preliminary data.</text>
</comment>
<accession>A0A9W6BLP0</accession>
<dbReference type="PANTHER" id="PTHR43592">
    <property type="entry name" value="CAAX AMINO TERMINAL PROTEASE"/>
    <property type="match status" value="1"/>
</dbReference>
<feature type="compositionally biased region" description="Low complexity" evidence="1">
    <location>
        <begin position="25"/>
        <end position="36"/>
    </location>
</feature>
<dbReference type="Pfam" id="PF02517">
    <property type="entry name" value="Rce1-like"/>
    <property type="match status" value="1"/>
</dbReference>